<evidence type="ECO:0000256" key="7">
    <source>
        <dbReference type="ARBA" id="ARBA00022989"/>
    </source>
</evidence>
<accession>A0A926P3I3</accession>
<evidence type="ECO:0000256" key="5">
    <source>
        <dbReference type="ARBA" id="ARBA00022692"/>
    </source>
</evidence>
<dbReference type="GO" id="GO:0046872">
    <property type="term" value="F:metal ion binding"/>
    <property type="evidence" value="ECO:0007669"/>
    <property type="project" value="UniProtKB-KW"/>
</dbReference>
<dbReference type="AlphaFoldDB" id="A0A926P3I3"/>
<feature type="binding site" evidence="11">
    <location>
        <position position="115"/>
    </location>
    <ligand>
        <name>K(+)</name>
        <dbReference type="ChEBI" id="CHEBI:29103"/>
    </ligand>
</feature>
<comment type="similarity">
    <text evidence="10">Belongs to the TrkH potassium transport family.</text>
</comment>
<keyword evidence="6 10" id="KW-0630">Potassium</keyword>
<feature type="transmembrane region" description="Helical" evidence="12">
    <location>
        <begin position="73"/>
        <end position="94"/>
    </location>
</feature>
<feature type="binding site" evidence="11">
    <location>
        <position position="116"/>
    </location>
    <ligand>
        <name>K(+)</name>
        <dbReference type="ChEBI" id="CHEBI:29103"/>
    </ligand>
</feature>
<dbReference type="InterPro" id="IPR003445">
    <property type="entry name" value="Cat_transpt"/>
</dbReference>
<sequence>MTFDRLRFVLFLNGIFLCPLAALMLIPAMVDLADGNTADTINFLISAAVTGTTGLLLYIAFRRDNFDASDRRAGFMITVSAWVFIGLFGALPLLGGSKHIGITDSLFESVSALTTTGATVLSGLDVMPRGLLLWRSLLQWFGGIGIIVMAMIFLPALRVGGMQLFQMESSDIYGKPFPKMRHLLLAILVVYVNLTLACAIGLVFAGMPTFDALNHAMTTIATGGLSTKDASIAYYQSLPIEIVTEVFMIAGALPLASYAVFLVNRGRKVLIDQQVKGFLVVLAAAIAMCTAWNISQGMLPREALRLSAFNVTSILTDTGFATADFSAWGGFAVGLFFMLYLIGGCAGSTAGAIKIFRWQVLFLSIRRSLAQMLYPNAVIAVHYEGKSLDEEVTTNVRNFFFLYMITLFALSMVLMATGLDFLSATSSIAQAMANAGPGLGPLVGPGTNFEAVPAATKWIVMAAMILGRLELLTFYVMLLPAFWKR</sequence>
<keyword evidence="10" id="KW-0997">Cell inner membrane</keyword>
<protein>
    <recommendedName>
        <fullName evidence="10">Trk system potassium uptake protein</fullName>
    </recommendedName>
</protein>
<evidence type="ECO:0000256" key="8">
    <source>
        <dbReference type="ARBA" id="ARBA00023065"/>
    </source>
</evidence>
<feature type="transmembrane region" description="Helical" evidence="12">
    <location>
        <begin position="41"/>
        <end position="61"/>
    </location>
</feature>
<dbReference type="PANTHER" id="PTHR32024">
    <property type="entry name" value="TRK SYSTEM POTASSIUM UPTAKE PROTEIN TRKG-RELATED"/>
    <property type="match status" value="1"/>
</dbReference>
<evidence type="ECO:0000256" key="9">
    <source>
        <dbReference type="ARBA" id="ARBA00023136"/>
    </source>
</evidence>
<evidence type="ECO:0000256" key="6">
    <source>
        <dbReference type="ARBA" id="ARBA00022958"/>
    </source>
</evidence>
<feature type="transmembrane region" description="Helical" evidence="12">
    <location>
        <begin position="275"/>
        <end position="294"/>
    </location>
</feature>
<feature type="binding site" evidence="11">
    <location>
        <position position="434"/>
    </location>
    <ligand>
        <name>K(+)</name>
        <dbReference type="ChEBI" id="CHEBI:29103"/>
    </ligand>
</feature>
<dbReference type="RefSeq" id="WP_190290641.1">
    <property type="nucleotide sequence ID" value="NZ_JABFCZ010000006.1"/>
</dbReference>
<feature type="transmembrane region" description="Helical" evidence="12">
    <location>
        <begin position="183"/>
        <end position="207"/>
    </location>
</feature>
<dbReference type="Proteomes" id="UP000598467">
    <property type="component" value="Unassembled WGS sequence"/>
</dbReference>
<evidence type="ECO:0000313" key="14">
    <source>
        <dbReference type="Proteomes" id="UP000598467"/>
    </source>
</evidence>
<keyword evidence="4 10" id="KW-0633">Potassium transport</keyword>
<reference evidence="13" key="1">
    <citation type="submission" date="2020-05" db="EMBL/GenBank/DDBJ databases">
        <title>Identification of trans-AT polyketide cluster in two marine bacteria, producers of a novel glutaramide-containing polyketide sesbanimide D and analogs.</title>
        <authorList>
            <person name="Kacar D."/>
            <person name="Rodriguez P."/>
            <person name="Canedo L."/>
            <person name="Gonzalez E."/>
            <person name="Galan B."/>
            <person name="De La Calle F."/>
            <person name="Garcia J.L."/>
        </authorList>
    </citation>
    <scope>NUCLEOTIDE SEQUENCE</scope>
    <source>
        <strain evidence="13">PHM038</strain>
    </source>
</reference>
<keyword evidence="8 10" id="KW-0406">Ion transport</keyword>
<comment type="subcellular location">
    <subcellularLocation>
        <location evidence="10">Cell inner membrane</location>
        <topology evidence="10">Multi-pass membrane protein</topology>
    </subcellularLocation>
    <subcellularLocation>
        <location evidence="1">Cell membrane</location>
        <topology evidence="1">Multi-pass membrane protein</topology>
    </subcellularLocation>
</comment>
<dbReference type="PIRSF" id="PIRSF006247">
    <property type="entry name" value="TrkH"/>
    <property type="match status" value="1"/>
</dbReference>
<dbReference type="Pfam" id="PF02386">
    <property type="entry name" value="TrkH"/>
    <property type="match status" value="1"/>
</dbReference>
<comment type="caution">
    <text evidence="13">The sequence shown here is derived from an EMBL/GenBank/DDBJ whole genome shotgun (WGS) entry which is preliminary data.</text>
</comment>
<evidence type="ECO:0000256" key="11">
    <source>
        <dbReference type="PIRSR" id="PIRSR006247-1"/>
    </source>
</evidence>
<evidence type="ECO:0000256" key="2">
    <source>
        <dbReference type="ARBA" id="ARBA00022448"/>
    </source>
</evidence>
<keyword evidence="2 10" id="KW-0813">Transport</keyword>
<comment type="function">
    <text evidence="10">Low-affinity potassium transport system. Interacts with Trk system potassium uptake protein TrkA.</text>
</comment>
<feature type="binding site" evidence="11">
    <location>
        <position position="223"/>
    </location>
    <ligand>
        <name>K(+)</name>
        <dbReference type="ChEBI" id="CHEBI:29103"/>
    </ligand>
</feature>
<keyword evidence="11" id="KW-0479">Metal-binding</keyword>
<feature type="transmembrane region" description="Helical" evidence="12">
    <location>
        <begin position="400"/>
        <end position="419"/>
    </location>
</feature>
<evidence type="ECO:0000256" key="1">
    <source>
        <dbReference type="ARBA" id="ARBA00004651"/>
    </source>
</evidence>
<dbReference type="GO" id="GO:0015379">
    <property type="term" value="F:potassium:chloride symporter activity"/>
    <property type="evidence" value="ECO:0007669"/>
    <property type="project" value="InterPro"/>
</dbReference>
<keyword evidence="3 10" id="KW-1003">Cell membrane</keyword>
<dbReference type="PANTHER" id="PTHR32024:SF3">
    <property type="entry name" value="TRK SYSTEM POTASSIUM UPTAKE PROTEIN"/>
    <property type="match status" value="1"/>
</dbReference>
<proteinExistence type="inferred from homology"/>
<dbReference type="InterPro" id="IPR004772">
    <property type="entry name" value="TrkH"/>
</dbReference>
<feature type="transmembrane region" description="Helical" evidence="12">
    <location>
        <begin position="331"/>
        <end position="356"/>
    </location>
</feature>
<feature type="transmembrane region" description="Helical" evidence="12">
    <location>
        <begin position="242"/>
        <end position="263"/>
    </location>
</feature>
<keyword evidence="9 10" id="KW-0472">Membrane</keyword>
<organism evidence="13 14">
    <name type="scientific">Roseibium aggregatum</name>
    <dbReference type="NCBI Taxonomy" id="187304"/>
    <lineage>
        <taxon>Bacteria</taxon>
        <taxon>Pseudomonadati</taxon>
        <taxon>Pseudomonadota</taxon>
        <taxon>Alphaproteobacteria</taxon>
        <taxon>Hyphomicrobiales</taxon>
        <taxon>Stappiaceae</taxon>
        <taxon>Roseibium</taxon>
    </lineage>
</organism>
<feature type="transmembrane region" description="Helical" evidence="12">
    <location>
        <begin position="458"/>
        <end position="483"/>
    </location>
</feature>
<evidence type="ECO:0000256" key="3">
    <source>
        <dbReference type="ARBA" id="ARBA00022475"/>
    </source>
</evidence>
<keyword evidence="5 12" id="KW-0812">Transmembrane</keyword>
<feature type="transmembrane region" description="Helical" evidence="12">
    <location>
        <begin position="7"/>
        <end position="29"/>
    </location>
</feature>
<dbReference type="EMBL" id="JABFCZ010000006">
    <property type="protein sequence ID" value="MBD1545972.1"/>
    <property type="molecule type" value="Genomic_DNA"/>
</dbReference>
<name>A0A926P3I3_9HYPH</name>
<evidence type="ECO:0000313" key="13">
    <source>
        <dbReference type="EMBL" id="MBD1545972.1"/>
    </source>
</evidence>
<keyword evidence="7 12" id="KW-1133">Transmembrane helix</keyword>
<evidence type="ECO:0000256" key="12">
    <source>
        <dbReference type="SAM" id="Phobius"/>
    </source>
</evidence>
<evidence type="ECO:0000256" key="10">
    <source>
        <dbReference type="PIRNR" id="PIRNR006247"/>
    </source>
</evidence>
<feature type="transmembrane region" description="Helical" evidence="12">
    <location>
        <begin position="137"/>
        <end position="157"/>
    </location>
</feature>
<dbReference type="GO" id="GO:0005886">
    <property type="term" value="C:plasma membrane"/>
    <property type="evidence" value="ECO:0007669"/>
    <property type="project" value="UniProtKB-SubCell"/>
</dbReference>
<evidence type="ECO:0000256" key="4">
    <source>
        <dbReference type="ARBA" id="ARBA00022538"/>
    </source>
</evidence>
<feature type="binding site" evidence="11">
    <location>
        <position position="318"/>
    </location>
    <ligand>
        <name>K(+)</name>
        <dbReference type="ChEBI" id="CHEBI:29103"/>
    </ligand>
</feature>
<gene>
    <name evidence="13" type="ORF">HK439_06840</name>
</gene>